<sequence length="217" mass="24946">MMKLAFLAVFIALSQGLPTGRDMDIDTRSRQDKDLFLNDMRFPEGFAPQSGIIGDRYRWPNREVVYEIDGRFNNDERNVILQGMNEISSRTCIRFRQRNGDGNFVFLERGGPGSGCWSYVGQQGGRQVLNLQAPEPGQGHCVWSGTVAHELIHAIGYYHEQSRPDRDDFVAINWSNIPGDVAYNFDKFNWGEENSVLEQIRWEMFQGEKFIGAKWKN</sequence>
<evidence type="ECO:0000313" key="10">
    <source>
        <dbReference type="Proteomes" id="UP000708208"/>
    </source>
</evidence>
<dbReference type="AlphaFoldDB" id="A0A8J2P977"/>
<comment type="caution">
    <text evidence="9">The sequence shown here is derived from an EMBL/GenBank/DDBJ whole genome shotgun (WGS) entry which is preliminary data.</text>
</comment>
<gene>
    <name evidence="9" type="ORF">AFUS01_LOCUS24364</name>
</gene>
<protein>
    <recommendedName>
        <fullName evidence="8">Peptidase M12A domain-containing protein</fullName>
    </recommendedName>
</protein>
<dbReference type="GO" id="GO:0004222">
    <property type="term" value="F:metalloendopeptidase activity"/>
    <property type="evidence" value="ECO:0007669"/>
    <property type="project" value="UniProtKB-UniRule"/>
</dbReference>
<reference evidence="9" key="1">
    <citation type="submission" date="2021-06" db="EMBL/GenBank/DDBJ databases">
        <authorList>
            <person name="Hodson N. C."/>
            <person name="Mongue J. A."/>
            <person name="Jaron S. K."/>
        </authorList>
    </citation>
    <scope>NUCLEOTIDE SEQUENCE</scope>
</reference>
<evidence type="ECO:0000313" key="9">
    <source>
        <dbReference type="EMBL" id="CAG7785757.1"/>
    </source>
</evidence>
<feature type="binding site" evidence="6">
    <location>
        <position position="149"/>
    </location>
    <ligand>
        <name>Zn(2+)</name>
        <dbReference type="ChEBI" id="CHEBI:29105"/>
        <note>catalytic</note>
    </ligand>
</feature>
<proteinExistence type="predicted"/>
<comment type="caution">
    <text evidence="6">Lacks conserved residue(s) required for the propagation of feature annotation.</text>
</comment>
<feature type="binding site" evidence="6">
    <location>
        <position position="153"/>
    </location>
    <ligand>
        <name>Zn(2+)</name>
        <dbReference type="ChEBI" id="CHEBI:29105"/>
        <note>catalytic</note>
    </ligand>
</feature>
<evidence type="ECO:0000256" key="6">
    <source>
        <dbReference type="PROSITE-ProRule" id="PRU01211"/>
    </source>
</evidence>
<feature type="signal peptide" evidence="7">
    <location>
        <begin position="1"/>
        <end position="16"/>
    </location>
</feature>
<evidence type="ECO:0000256" key="3">
    <source>
        <dbReference type="ARBA" id="ARBA00022801"/>
    </source>
</evidence>
<dbReference type="GO" id="GO:0006508">
    <property type="term" value="P:proteolysis"/>
    <property type="evidence" value="ECO:0007669"/>
    <property type="project" value="UniProtKB-KW"/>
</dbReference>
<comment type="cofactor">
    <cofactor evidence="6">
        <name>Zn(2+)</name>
        <dbReference type="ChEBI" id="CHEBI:29105"/>
    </cofactor>
    <text evidence="6">Binds 1 zinc ion per subunit.</text>
</comment>
<feature type="chain" id="PRO_5035208483" description="Peptidase M12A domain-containing protein" evidence="7">
    <location>
        <begin position="17"/>
        <end position="217"/>
    </location>
</feature>
<evidence type="ECO:0000256" key="2">
    <source>
        <dbReference type="ARBA" id="ARBA00022723"/>
    </source>
</evidence>
<keyword evidence="3 6" id="KW-0378">Hydrolase</keyword>
<evidence type="ECO:0000256" key="7">
    <source>
        <dbReference type="SAM" id="SignalP"/>
    </source>
</evidence>
<keyword evidence="4 6" id="KW-0862">Zinc</keyword>
<dbReference type="EMBL" id="CAJVCH010303023">
    <property type="protein sequence ID" value="CAG7785757.1"/>
    <property type="molecule type" value="Genomic_DNA"/>
</dbReference>
<dbReference type="PROSITE" id="PS51864">
    <property type="entry name" value="ASTACIN"/>
    <property type="match status" value="1"/>
</dbReference>
<feature type="binding site" evidence="6">
    <location>
        <position position="159"/>
    </location>
    <ligand>
        <name>Zn(2+)</name>
        <dbReference type="ChEBI" id="CHEBI:29105"/>
        <note>catalytic</note>
    </ligand>
</feature>
<keyword evidence="10" id="KW-1185">Reference proteome</keyword>
<keyword evidence="7" id="KW-0732">Signal</keyword>
<dbReference type="PANTHER" id="PTHR10127:SF780">
    <property type="entry name" value="METALLOENDOPEPTIDASE"/>
    <property type="match status" value="1"/>
</dbReference>
<name>A0A8J2P977_9HEXA</name>
<feature type="domain" description="Peptidase M12A" evidence="8">
    <location>
        <begin position="50"/>
        <end position="217"/>
    </location>
</feature>
<dbReference type="Pfam" id="PF01400">
    <property type="entry name" value="Astacin"/>
    <property type="match status" value="1"/>
</dbReference>
<accession>A0A8J2P977</accession>
<dbReference type="Proteomes" id="UP000708208">
    <property type="component" value="Unassembled WGS sequence"/>
</dbReference>
<evidence type="ECO:0000256" key="1">
    <source>
        <dbReference type="ARBA" id="ARBA00022670"/>
    </source>
</evidence>
<dbReference type="InterPro" id="IPR006026">
    <property type="entry name" value="Peptidase_Metallo"/>
</dbReference>
<organism evidence="9 10">
    <name type="scientific">Allacma fusca</name>
    <dbReference type="NCBI Taxonomy" id="39272"/>
    <lineage>
        <taxon>Eukaryota</taxon>
        <taxon>Metazoa</taxon>
        <taxon>Ecdysozoa</taxon>
        <taxon>Arthropoda</taxon>
        <taxon>Hexapoda</taxon>
        <taxon>Collembola</taxon>
        <taxon>Symphypleona</taxon>
        <taxon>Sminthuridae</taxon>
        <taxon>Allacma</taxon>
    </lineage>
</organism>
<evidence type="ECO:0000256" key="5">
    <source>
        <dbReference type="ARBA" id="ARBA00023049"/>
    </source>
</evidence>
<dbReference type="SMART" id="SM00235">
    <property type="entry name" value="ZnMc"/>
    <property type="match status" value="1"/>
</dbReference>
<dbReference type="OrthoDB" id="291007at2759"/>
<evidence type="ECO:0000256" key="4">
    <source>
        <dbReference type="ARBA" id="ARBA00022833"/>
    </source>
</evidence>
<evidence type="ECO:0000259" key="8">
    <source>
        <dbReference type="PROSITE" id="PS51864"/>
    </source>
</evidence>
<dbReference type="CDD" id="cd04280">
    <property type="entry name" value="ZnMc_astacin_like"/>
    <property type="match status" value="1"/>
</dbReference>
<keyword evidence="5 6" id="KW-0482">Metalloprotease</keyword>
<dbReference type="GO" id="GO:0008270">
    <property type="term" value="F:zinc ion binding"/>
    <property type="evidence" value="ECO:0007669"/>
    <property type="project" value="UniProtKB-UniRule"/>
</dbReference>
<keyword evidence="2 6" id="KW-0479">Metal-binding</keyword>
<dbReference type="InterPro" id="IPR001506">
    <property type="entry name" value="Peptidase_M12A"/>
</dbReference>
<feature type="active site" evidence="6">
    <location>
        <position position="150"/>
    </location>
</feature>
<dbReference type="PANTHER" id="PTHR10127">
    <property type="entry name" value="DISCOIDIN, CUB, EGF, LAMININ , AND ZINC METALLOPROTEASE DOMAIN CONTAINING"/>
    <property type="match status" value="1"/>
</dbReference>
<keyword evidence="1 6" id="KW-0645">Protease</keyword>
<dbReference type="InterPro" id="IPR034035">
    <property type="entry name" value="Astacin-like_dom"/>
</dbReference>